<evidence type="ECO:0000256" key="1">
    <source>
        <dbReference type="SAM" id="MobiDB-lite"/>
    </source>
</evidence>
<evidence type="ECO:0000313" key="2">
    <source>
        <dbReference type="EMBL" id="GAA3806670.1"/>
    </source>
</evidence>
<feature type="region of interest" description="Disordered" evidence="1">
    <location>
        <begin position="77"/>
        <end position="102"/>
    </location>
</feature>
<proteinExistence type="predicted"/>
<reference evidence="3" key="1">
    <citation type="journal article" date="2019" name="Int. J. Syst. Evol. Microbiol.">
        <title>The Global Catalogue of Microorganisms (GCM) 10K type strain sequencing project: providing services to taxonomists for standard genome sequencing and annotation.</title>
        <authorList>
            <consortium name="The Broad Institute Genomics Platform"/>
            <consortium name="The Broad Institute Genome Sequencing Center for Infectious Disease"/>
            <person name="Wu L."/>
            <person name="Ma J."/>
        </authorList>
    </citation>
    <scope>NUCLEOTIDE SEQUENCE [LARGE SCALE GENOMIC DNA]</scope>
    <source>
        <strain evidence="3">JCM 17138</strain>
    </source>
</reference>
<protein>
    <submittedName>
        <fullName evidence="2">Uncharacterized protein</fullName>
    </submittedName>
</protein>
<evidence type="ECO:0000313" key="3">
    <source>
        <dbReference type="Proteomes" id="UP001501009"/>
    </source>
</evidence>
<keyword evidence="3" id="KW-1185">Reference proteome</keyword>
<organism evidence="2 3">
    <name type="scientific">Streptomyces coacervatus</name>
    <dbReference type="NCBI Taxonomy" id="647381"/>
    <lineage>
        <taxon>Bacteria</taxon>
        <taxon>Bacillati</taxon>
        <taxon>Actinomycetota</taxon>
        <taxon>Actinomycetes</taxon>
        <taxon>Kitasatosporales</taxon>
        <taxon>Streptomycetaceae</taxon>
        <taxon>Streptomyces</taxon>
    </lineage>
</organism>
<name>A0ABP7I1F4_9ACTN</name>
<dbReference type="EMBL" id="BAABDE010000020">
    <property type="protein sequence ID" value="GAA3806670.1"/>
    <property type="molecule type" value="Genomic_DNA"/>
</dbReference>
<sequence length="102" mass="10733">MRGGLVAQFPAAATTPGMASGKVMHRATVRRPAPMLAAASSRRSSMPLSVAMRIITAIGEASTVWPRAMAIGLPSMAAGSKSRNRPRATTTWGMISRARTRP</sequence>
<accession>A0ABP7I1F4</accession>
<comment type="caution">
    <text evidence="2">The sequence shown here is derived from an EMBL/GenBank/DDBJ whole genome shotgun (WGS) entry which is preliminary data.</text>
</comment>
<dbReference type="Proteomes" id="UP001501009">
    <property type="component" value="Unassembled WGS sequence"/>
</dbReference>
<gene>
    <name evidence="2" type="ORF">GCM10022403_045950</name>
</gene>